<dbReference type="HOGENOM" id="CLU_1891508_0_0_2"/>
<dbReference type="GeneID" id="6164406"/>
<dbReference type="EMBL" id="CP001014">
    <property type="protein sequence ID" value="ACB39806.1"/>
    <property type="molecule type" value="Genomic_DNA"/>
</dbReference>
<reference evidence="1" key="1">
    <citation type="submission" date="2008-03" db="EMBL/GenBank/DDBJ databases">
        <title>Complete sequence of Thermoproteus neutrophilus V24Sta.</title>
        <authorList>
            <consortium name="US DOE Joint Genome Institute"/>
            <person name="Copeland A."/>
            <person name="Lucas S."/>
            <person name="Lapidus A."/>
            <person name="Glavina del Rio T."/>
            <person name="Dalin E."/>
            <person name="Tice H."/>
            <person name="Bruce D."/>
            <person name="Goodwin L."/>
            <person name="Pitluck S."/>
            <person name="Sims D."/>
            <person name="Brettin T."/>
            <person name="Detter J.C."/>
            <person name="Han C."/>
            <person name="Kuske C.R."/>
            <person name="Schmutz J."/>
            <person name="Larimer F."/>
            <person name="Land M."/>
            <person name="Hauser L."/>
            <person name="Kyrpides N."/>
            <person name="Mikhailova N."/>
            <person name="Biddle J.F."/>
            <person name="Zhang Z."/>
            <person name="Fitz-Gibbon S.T."/>
            <person name="Lowe T.M."/>
            <person name="Saltikov C."/>
            <person name="House C.H."/>
            <person name="Richardson P."/>
        </authorList>
    </citation>
    <scope>NUCLEOTIDE SEQUENCE [LARGE SCALE GENOMIC DNA]</scope>
    <source>
        <strain evidence="1">V24Sta</strain>
    </source>
</reference>
<proteinExistence type="predicted"/>
<dbReference type="RefSeq" id="WP_012350226.1">
    <property type="nucleotide sequence ID" value="NC_010525.1"/>
</dbReference>
<dbReference type="KEGG" id="tne:Tneu_0869"/>
<evidence type="ECO:0000313" key="1">
    <source>
        <dbReference type="EMBL" id="ACB39806.1"/>
    </source>
</evidence>
<dbReference type="AlphaFoldDB" id="B1YDE3"/>
<accession>B1YDE3</accession>
<organism evidence="1 2">
    <name type="scientific">Pyrobaculum neutrophilum (strain DSM 2338 / JCM 9278 / NBRC 100436 / V24Sta)</name>
    <name type="common">Thermoproteus neutrophilus</name>
    <dbReference type="NCBI Taxonomy" id="444157"/>
    <lineage>
        <taxon>Archaea</taxon>
        <taxon>Thermoproteota</taxon>
        <taxon>Thermoprotei</taxon>
        <taxon>Thermoproteales</taxon>
        <taxon>Thermoproteaceae</taxon>
        <taxon>Pyrobaculum</taxon>
    </lineage>
</organism>
<sequence length="134" mass="15174">MSWVEKFLNDAEKMFQIPRSELEKFVAYMAEDPTKVEEWAERLQLSEPDFLMLTTVYTLYKTEDRVIELLSDVELKVDEAIGFISTAAANLLNALPPEDRKPILAQLVLAIALQVEDPGVRNSLAEYAKALLAD</sequence>
<name>B1YDE3_PYRNV</name>
<dbReference type="Proteomes" id="UP000001694">
    <property type="component" value="Chromosome"/>
</dbReference>
<evidence type="ECO:0000313" key="2">
    <source>
        <dbReference type="Proteomes" id="UP000001694"/>
    </source>
</evidence>
<protein>
    <submittedName>
        <fullName evidence="1">Uncharacterized protein</fullName>
    </submittedName>
</protein>
<gene>
    <name evidence="1" type="ordered locus">Tneu_0869</name>
</gene>
<dbReference type="eggNOG" id="arCOG05693">
    <property type="taxonomic scope" value="Archaea"/>
</dbReference>
<dbReference type="OrthoDB" id="27542at2157"/>
<keyword evidence="2" id="KW-1185">Reference proteome</keyword>